<feature type="compositionally biased region" description="Low complexity" evidence="2">
    <location>
        <begin position="245"/>
        <end position="254"/>
    </location>
</feature>
<dbReference type="GO" id="GO:0003729">
    <property type="term" value="F:mRNA binding"/>
    <property type="evidence" value="ECO:0007669"/>
    <property type="project" value="TreeGrafter"/>
</dbReference>
<name>A0A0B6ZZ81_9EUPU</name>
<feature type="compositionally biased region" description="Basic and acidic residues" evidence="2">
    <location>
        <begin position="198"/>
        <end position="207"/>
    </location>
</feature>
<dbReference type="CDD" id="cd11559">
    <property type="entry name" value="W2_eIF4G1_like"/>
    <property type="match status" value="1"/>
</dbReference>
<evidence type="ECO:0000259" key="3">
    <source>
        <dbReference type="PROSITE" id="PS51363"/>
    </source>
</evidence>
<sequence>KEQAGPKKIDEVHKDFQQEQATKQFLQSQPLPPRIEAPQANARRSSRQRQEDKQQQQQQADDGWNTVGSKSQRIDATRMRLSKNVVDDNIQLGPGGGMNKLSIWGKGSYGGSQQSQENERPPAANRFSALRGEDDRRGYQRSPTRDSGMASRGTRQGSNTGHGQGKVLSRSSQEGERRDALESARSIGGGRFQNLSRDNSRNREDSRQPVVVRGSREGENPLARSNGSQRPSNDSFRPRSAEPPTTTVAGAAAASYDDDQMVKKLKPLSEAEMEQKAKTILEEYLSVLDLEEAKLCMRELGGQVHLSILVTSCINETLEKSYKARDLTGSFFHEMIKHGLLPLKVYCDGLSEVLTYAEDMVIDIPKIWTYLAQTLVPTLVGGSVSWSALTSALKSSLDKKCSLMLITEVLLVAKEKTSESELAEMWQSSPMDWSTFLDSEEKLQYLKDKQLEFTVQPVASRTSSKSQGSSQGNYQKLIEDIESIIHRKGSNNEIFTCINKHVTTEKYDKNFIRAIVTAIVNASVSSNTKKLIEDVLKSHKEVLQQFIKNDINLELQALYAIQALMHKLEHPSGMIASIFNILYDEEVITEDTFKQWEKSTDSQEAEGKGICSMQLTQFFSWLRENEDIESS</sequence>
<dbReference type="GO" id="GO:0016281">
    <property type="term" value="C:eukaryotic translation initiation factor 4F complex"/>
    <property type="evidence" value="ECO:0007669"/>
    <property type="project" value="TreeGrafter"/>
</dbReference>
<organism evidence="5">
    <name type="scientific">Arion vulgaris</name>
    <dbReference type="NCBI Taxonomy" id="1028688"/>
    <lineage>
        <taxon>Eukaryota</taxon>
        <taxon>Metazoa</taxon>
        <taxon>Spiralia</taxon>
        <taxon>Lophotrochozoa</taxon>
        <taxon>Mollusca</taxon>
        <taxon>Gastropoda</taxon>
        <taxon>Heterobranchia</taxon>
        <taxon>Euthyneura</taxon>
        <taxon>Panpulmonata</taxon>
        <taxon>Eupulmonata</taxon>
        <taxon>Stylommatophora</taxon>
        <taxon>Helicina</taxon>
        <taxon>Arionoidea</taxon>
        <taxon>Arionidae</taxon>
        <taxon>Arion</taxon>
    </lineage>
</organism>
<dbReference type="FunFam" id="1.25.40.180:FF:000042">
    <property type="entry name" value="Eukaryotic translation initiation factor 4 gamma"/>
    <property type="match status" value="1"/>
</dbReference>
<gene>
    <name evidence="5" type="primary">ORF88955</name>
</gene>
<dbReference type="InterPro" id="IPR016024">
    <property type="entry name" value="ARM-type_fold"/>
</dbReference>
<dbReference type="SMART" id="SM00515">
    <property type="entry name" value="eIF5C"/>
    <property type="match status" value="1"/>
</dbReference>
<accession>A0A0B6ZZ81</accession>
<evidence type="ECO:0000313" key="5">
    <source>
        <dbReference type="EMBL" id="CEK73934.1"/>
    </source>
</evidence>
<evidence type="ECO:0008006" key="6">
    <source>
        <dbReference type="Google" id="ProtNLM"/>
    </source>
</evidence>
<dbReference type="EMBL" id="HACG01027069">
    <property type="protein sequence ID" value="CEK73934.1"/>
    <property type="molecule type" value="Transcribed_RNA"/>
</dbReference>
<dbReference type="InterPro" id="IPR003891">
    <property type="entry name" value="Initiation_fac_eIF4g_MI"/>
</dbReference>
<evidence type="ECO:0000256" key="2">
    <source>
        <dbReference type="SAM" id="MobiDB-lite"/>
    </source>
</evidence>
<feature type="domain" description="MI" evidence="4">
    <location>
        <begin position="272"/>
        <end position="394"/>
    </location>
</feature>
<dbReference type="AlphaFoldDB" id="A0A0B6ZZ81"/>
<reference evidence="5" key="1">
    <citation type="submission" date="2014-12" db="EMBL/GenBank/DDBJ databases">
        <title>Insight into the proteome of Arion vulgaris.</title>
        <authorList>
            <person name="Aradska J."/>
            <person name="Bulat T."/>
            <person name="Smidak R."/>
            <person name="Sarate P."/>
            <person name="Gangsoo J."/>
            <person name="Sialana F."/>
            <person name="Bilban M."/>
            <person name="Lubec G."/>
        </authorList>
    </citation>
    <scope>NUCLEOTIDE SEQUENCE</scope>
    <source>
        <tissue evidence="5">Skin</tissue>
    </source>
</reference>
<dbReference type="PANTHER" id="PTHR23253">
    <property type="entry name" value="EUKARYOTIC TRANSLATION INITIATION FACTOR 4 GAMMA"/>
    <property type="match status" value="1"/>
</dbReference>
<dbReference type="InterPro" id="IPR003307">
    <property type="entry name" value="W2_domain"/>
</dbReference>
<feature type="domain" description="W2" evidence="3">
    <location>
        <begin position="464"/>
        <end position="631"/>
    </location>
</feature>
<feature type="compositionally biased region" description="Basic and acidic residues" evidence="2">
    <location>
        <begin position="173"/>
        <end position="182"/>
    </location>
</feature>
<dbReference type="Pfam" id="PF02020">
    <property type="entry name" value="W2"/>
    <property type="match status" value="1"/>
</dbReference>
<feature type="non-terminal residue" evidence="5">
    <location>
        <position position="1"/>
    </location>
</feature>
<evidence type="ECO:0000259" key="4">
    <source>
        <dbReference type="PROSITE" id="PS51366"/>
    </source>
</evidence>
<evidence type="ECO:0000256" key="1">
    <source>
        <dbReference type="ARBA" id="ARBA00022845"/>
    </source>
</evidence>
<keyword evidence="1" id="KW-0810">Translation regulation</keyword>
<dbReference type="PROSITE" id="PS51363">
    <property type="entry name" value="W2"/>
    <property type="match status" value="1"/>
</dbReference>
<feature type="compositionally biased region" description="Polar residues" evidence="2">
    <location>
        <begin position="223"/>
        <end position="235"/>
    </location>
</feature>
<dbReference type="PANTHER" id="PTHR23253:SF78">
    <property type="entry name" value="EUKARYOTIC TRANSLATION INITIATION FACTOR 4G1, ISOFORM B-RELATED"/>
    <property type="match status" value="1"/>
</dbReference>
<proteinExistence type="predicted"/>
<feature type="compositionally biased region" description="Polar residues" evidence="2">
    <location>
        <begin position="18"/>
        <end position="29"/>
    </location>
</feature>
<dbReference type="SMART" id="SM00544">
    <property type="entry name" value="MA3"/>
    <property type="match status" value="1"/>
</dbReference>
<dbReference type="Gene3D" id="1.25.40.180">
    <property type="match status" value="2"/>
</dbReference>
<dbReference type="GO" id="GO:0006417">
    <property type="term" value="P:regulation of translation"/>
    <property type="evidence" value="ECO:0007669"/>
    <property type="project" value="UniProtKB-KW"/>
</dbReference>
<feature type="compositionally biased region" description="Basic and acidic residues" evidence="2">
    <location>
        <begin position="1"/>
        <end position="17"/>
    </location>
</feature>
<dbReference type="SUPFAM" id="SSF48371">
    <property type="entry name" value="ARM repeat"/>
    <property type="match status" value="2"/>
</dbReference>
<feature type="region of interest" description="Disordered" evidence="2">
    <location>
        <begin position="1"/>
        <end position="254"/>
    </location>
</feature>
<dbReference type="PROSITE" id="PS51366">
    <property type="entry name" value="MI"/>
    <property type="match status" value="1"/>
</dbReference>
<protein>
    <recommendedName>
        <fullName evidence="6">MI domain-containing protein</fullName>
    </recommendedName>
</protein>
<dbReference type="GO" id="GO:0003743">
    <property type="term" value="F:translation initiation factor activity"/>
    <property type="evidence" value="ECO:0007669"/>
    <property type="project" value="TreeGrafter"/>
</dbReference>
<dbReference type="Pfam" id="PF02847">
    <property type="entry name" value="MA3"/>
    <property type="match status" value="1"/>
</dbReference>